<evidence type="ECO:0000256" key="6">
    <source>
        <dbReference type="ARBA" id="ARBA00023136"/>
    </source>
</evidence>
<feature type="transmembrane region" description="Helical" evidence="7">
    <location>
        <begin position="37"/>
        <end position="56"/>
    </location>
</feature>
<reference evidence="8 9" key="1">
    <citation type="submission" date="2014-03" db="EMBL/GenBank/DDBJ databases">
        <title>Genomics of Bifidobacteria.</title>
        <authorList>
            <person name="Ventura M."/>
            <person name="Milani C."/>
            <person name="Lugli G.A."/>
        </authorList>
    </citation>
    <scope>NUCLEOTIDE SEQUENCE [LARGE SCALE GENOMIC DNA]</scope>
    <source>
        <strain evidence="8 9">LMG 21811</strain>
    </source>
</reference>
<feature type="transmembrane region" description="Helical" evidence="7">
    <location>
        <begin position="237"/>
        <end position="259"/>
    </location>
</feature>
<name>A0A087D2M0_BIFRU</name>
<dbReference type="GO" id="GO:0016020">
    <property type="term" value="C:membrane"/>
    <property type="evidence" value="ECO:0007669"/>
    <property type="project" value="UniProtKB-SubCell"/>
</dbReference>
<feature type="transmembrane region" description="Helical" evidence="7">
    <location>
        <begin position="129"/>
        <end position="150"/>
    </location>
</feature>
<evidence type="ECO:0000256" key="3">
    <source>
        <dbReference type="ARBA" id="ARBA00022475"/>
    </source>
</evidence>
<feature type="transmembrane region" description="Helical" evidence="7">
    <location>
        <begin position="101"/>
        <end position="123"/>
    </location>
</feature>
<evidence type="ECO:0000256" key="1">
    <source>
        <dbReference type="ARBA" id="ARBA00004141"/>
    </source>
</evidence>
<keyword evidence="5 7" id="KW-1133">Transmembrane helix</keyword>
<keyword evidence="2" id="KW-0813">Transport</keyword>
<feature type="transmembrane region" description="Helical" evidence="7">
    <location>
        <begin position="271"/>
        <end position="291"/>
    </location>
</feature>
<feature type="transmembrane region" description="Helical" evidence="7">
    <location>
        <begin position="303"/>
        <end position="323"/>
    </location>
</feature>
<feature type="transmembrane region" description="Helical" evidence="7">
    <location>
        <begin position="171"/>
        <end position="194"/>
    </location>
</feature>
<evidence type="ECO:0000256" key="4">
    <source>
        <dbReference type="ARBA" id="ARBA00022692"/>
    </source>
</evidence>
<accession>A0A087D2M0</accession>
<evidence type="ECO:0000313" key="8">
    <source>
        <dbReference type="EMBL" id="KFI89770.1"/>
    </source>
</evidence>
<protein>
    <submittedName>
        <fullName evidence="8">Integral membrane permease protein</fullName>
    </submittedName>
</protein>
<sequence length="325" mass="35057">MQQFSVVLNQLIGMGVMLVVGVVCVKTKLLNEDSLQGVCRLILNVGIPMLVFSNAVSGTTREDLFGSAAVIGITIALYALLIVSMWLLAKLLRLPGERGRMFQGAFIFGNAGFIGLPLILALFPKQGALSFALMSLTDQFFFWTYGVWITKPKANRQTYMDEHPAKTLGSRILGMLSPALVAVILAIAIVLIGIPVPQAVIAPLHSLGAISTPLSMIYLGGLFVLRDWAGVLKRYELYVGIVVKMVLFPIAFHALLVAVPPMLGLGAIPRSMADMMTIIAGLPTMSAIVMFSEREHNMPEYAVGLVLATTVASLFTLPAVSYLTF</sequence>
<keyword evidence="9" id="KW-1185">Reference proteome</keyword>
<dbReference type="PANTHER" id="PTHR36838">
    <property type="entry name" value="AUXIN EFFLUX CARRIER FAMILY PROTEIN"/>
    <property type="match status" value="1"/>
</dbReference>
<dbReference type="PANTHER" id="PTHR36838:SF1">
    <property type="entry name" value="SLR1864 PROTEIN"/>
    <property type="match status" value="1"/>
</dbReference>
<evidence type="ECO:0000313" key="9">
    <source>
        <dbReference type="Proteomes" id="UP000029078"/>
    </source>
</evidence>
<keyword evidence="4 7" id="KW-0812">Transmembrane</keyword>
<feature type="transmembrane region" description="Helical" evidence="7">
    <location>
        <begin position="6"/>
        <end position="25"/>
    </location>
</feature>
<gene>
    <name evidence="8" type="ORF">BRUM_0987</name>
</gene>
<evidence type="ECO:0000256" key="5">
    <source>
        <dbReference type="ARBA" id="ARBA00022989"/>
    </source>
</evidence>
<dbReference type="InterPro" id="IPR004776">
    <property type="entry name" value="Mem_transp_PIN-like"/>
</dbReference>
<dbReference type="AlphaFoldDB" id="A0A087D2M0"/>
<dbReference type="Proteomes" id="UP000029078">
    <property type="component" value="Unassembled WGS sequence"/>
</dbReference>
<comment type="subcellular location">
    <subcellularLocation>
        <location evidence="1">Membrane</location>
        <topology evidence="1">Multi-pass membrane protein</topology>
    </subcellularLocation>
</comment>
<dbReference type="eggNOG" id="COG0679">
    <property type="taxonomic scope" value="Bacteria"/>
</dbReference>
<organism evidence="8 9">
    <name type="scientific">Bifidobacterium ruminantium</name>
    <dbReference type="NCBI Taxonomy" id="78346"/>
    <lineage>
        <taxon>Bacteria</taxon>
        <taxon>Bacillati</taxon>
        <taxon>Actinomycetota</taxon>
        <taxon>Actinomycetes</taxon>
        <taxon>Bifidobacteriales</taxon>
        <taxon>Bifidobacteriaceae</taxon>
        <taxon>Bifidobacterium</taxon>
    </lineage>
</organism>
<dbReference type="GO" id="GO:0055085">
    <property type="term" value="P:transmembrane transport"/>
    <property type="evidence" value="ECO:0007669"/>
    <property type="project" value="InterPro"/>
</dbReference>
<dbReference type="EMBL" id="JGZL01000007">
    <property type="protein sequence ID" value="KFI89770.1"/>
    <property type="molecule type" value="Genomic_DNA"/>
</dbReference>
<dbReference type="RefSeq" id="WP_026645912.1">
    <property type="nucleotide sequence ID" value="NZ_JGZL01000007.1"/>
</dbReference>
<proteinExistence type="predicted"/>
<keyword evidence="3" id="KW-1003">Cell membrane</keyword>
<evidence type="ECO:0000256" key="7">
    <source>
        <dbReference type="SAM" id="Phobius"/>
    </source>
</evidence>
<dbReference type="Pfam" id="PF03547">
    <property type="entry name" value="Mem_trans"/>
    <property type="match status" value="1"/>
</dbReference>
<feature type="transmembrane region" description="Helical" evidence="7">
    <location>
        <begin position="68"/>
        <end position="89"/>
    </location>
</feature>
<evidence type="ECO:0000256" key="2">
    <source>
        <dbReference type="ARBA" id="ARBA00022448"/>
    </source>
</evidence>
<feature type="transmembrane region" description="Helical" evidence="7">
    <location>
        <begin position="200"/>
        <end position="225"/>
    </location>
</feature>
<keyword evidence="6 7" id="KW-0472">Membrane</keyword>
<comment type="caution">
    <text evidence="8">The sequence shown here is derived from an EMBL/GenBank/DDBJ whole genome shotgun (WGS) entry which is preliminary data.</text>
</comment>
<dbReference type="STRING" id="78346.BRUM_0987"/>